<evidence type="ECO:0000313" key="3">
    <source>
        <dbReference type="Proteomes" id="UP000282211"/>
    </source>
</evidence>
<dbReference type="Proteomes" id="UP000282211">
    <property type="component" value="Unassembled WGS sequence"/>
</dbReference>
<name>A0A420WJN7_9PROT</name>
<dbReference type="RefSeq" id="WP_121099016.1">
    <property type="nucleotide sequence ID" value="NZ_RBII01000001.1"/>
</dbReference>
<keyword evidence="3" id="KW-1185">Reference proteome</keyword>
<reference evidence="2 3" key="1">
    <citation type="submission" date="2018-10" db="EMBL/GenBank/DDBJ databases">
        <title>Genomic Encyclopedia of Type Strains, Phase IV (KMG-IV): sequencing the most valuable type-strain genomes for metagenomic binning, comparative biology and taxonomic classification.</title>
        <authorList>
            <person name="Goeker M."/>
        </authorList>
    </citation>
    <scope>NUCLEOTIDE SEQUENCE [LARGE SCALE GENOMIC DNA]</scope>
    <source>
        <strain evidence="2 3">DSM 22008</strain>
    </source>
</reference>
<proteinExistence type="predicted"/>
<evidence type="ECO:0000256" key="1">
    <source>
        <dbReference type="SAM" id="SignalP"/>
    </source>
</evidence>
<feature type="signal peptide" evidence="1">
    <location>
        <begin position="1"/>
        <end position="32"/>
    </location>
</feature>
<protein>
    <submittedName>
        <fullName evidence="2">Uncharacterized protein</fullName>
    </submittedName>
</protein>
<gene>
    <name evidence="2" type="ORF">DES40_0531</name>
</gene>
<feature type="chain" id="PRO_5019330103" evidence="1">
    <location>
        <begin position="33"/>
        <end position="177"/>
    </location>
</feature>
<dbReference type="AlphaFoldDB" id="A0A420WJN7"/>
<evidence type="ECO:0000313" key="2">
    <source>
        <dbReference type="EMBL" id="RKQ71218.1"/>
    </source>
</evidence>
<dbReference type="InParanoid" id="A0A420WJN7"/>
<comment type="caution">
    <text evidence="2">The sequence shown here is derived from an EMBL/GenBank/DDBJ whole genome shotgun (WGS) entry which is preliminary data.</text>
</comment>
<accession>A0A420WJN7</accession>
<organism evidence="2 3">
    <name type="scientific">Litorimonas taeanensis</name>
    <dbReference type="NCBI Taxonomy" id="568099"/>
    <lineage>
        <taxon>Bacteria</taxon>
        <taxon>Pseudomonadati</taxon>
        <taxon>Pseudomonadota</taxon>
        <taxon>Alphaproteobacteria</taxon>
        <taxon>Maricaulales</taxon>
        <taxon>Robiginitomaculaceae</taxon>
    </lineage>
</organism>
<dbReference type="EMBL" id="RBII01000001">
    <property type="protein sequence ID" value="RKQ71218.1"/>
    <property type="molecule type" value="Genomic_DNA"/>
</dbReference>
<keyword evidence="1" id="KW-0732">Signal</keyword>
<sequence length="177" mass="19661">MLKRYLLNKGFKKRYVVFGLLAFELASLPAAAQIISKAIFPEKAEPKLSASLIQSTQNQQTYLISSNTEFYITADIAHLNYHVSIQQSGELKGEIFVQSSQMPGAALFCSRPTEEGQVIYPSLRGTMVKPEKKLDDTAGLKEAVLFKIRYNGNTLPQIKFMTGPAELSSVNRHNCSV</sequence>